<keyword evidence="11" id="KW-0732">Signal</keyword>
<evidence type="ECO:0000259" key="13">
    <source>
        <dbReference type="Pfam" id="PF07477"/>
    </source>
</evidence>
<feature type="active site" description="Proton acceptor" evidence="9">
    <location>
        <position position="414"/>
    </location>
</feature>
<evidence type="ECO:0000256" key="3">
    <source>
        <dbReference type="ARBA" id="ARBA00022801"/>
    </source>
</evidence>
<dbReference type="SUPFAM" id="SSF55545">
    <property type="entry name" value="beta-N-acetylhexosaminidase-like domain"/>
    <property type="match status" value="1"/>
</dbReference>
<dbReference type="InterPro" id="IPR017853">
    <property type="entry name" value="GH"/>
</dbReference>
<dbReference type="InterPro" id="IPR005154">
    <property type="entry name" value="Glyco_hydro_67_aGlcAse_N"/>
</dbReference>
<dbReference type="InterPro" id="IPR011100">
    <property type="entry name" value="Glyco_hydro_67_cat"/>
</dbReference>
<feature type="active site" description="Proton acceptor" evidence="9">
    <location>
        <position position="386"/>
    </location>
</feature>
<evidence type="ECO:0000256" key="2">
    <source>
        <dbReference type="ARBA" id="ARBA00022651"/>
    </source>
</evidence>
<dbReference type="PANTHER" id="PTHR39207">
    <property type="entry name" value="ALPHA-GLUCURONIDASE A"/>
    <property type="match status" value="1"/>
</dbReference>
<protein>
    <recommendedName>
        <fullName evidence="10">Xylan alpha-1,2-glucuronidase</fullName>
        <ecNumber evidence="10">3.2.1.131</ecNumber>
    </recommendedName>
</protein>
<dbReference type="EMBL" id="SOZE01000010">
    <property type="protein sequence ID" value="TFF37578.1"/>
    <property type="molecule type" value="Genomic_DNA"/>
</dbReference>
<sequence length="725" mass="81024">MTITLLFKRLALLFAILQIAGNVYADDGYKLWLGYNAVADKKLAAKYKAQLAHLKFAGNTPSLNAAREELLTGLEGTLALRPQIGDKIEYPALLVGIASSLKLPGSVCSESELDKTGNEGYLIKTVIINQKKCIVITAKTDIGVLHGVFGFLKLLQTQQSIDALNILEYPRIMYRVLDHWDNLNRTVERGYAGASIWNWHKLPGYIDQRYIDYARASASVGINGSVVNNVNANALMLTPEYLEKVKALANTFRPYGIKVYLSVKFSSPIDIGGLKTADPLNAQVMQWWKDKADEIYRSIPDFGGFLVKANSEGQPGPQAYGRSHADGANMLADALLPHNGIVMWRAFVYDNNVPDDRAKQAYNEFKPLDGQFKKNVIIQVKNGPIDFQPREPFHPLFGAMPNTPLMMEFQLTQEYLGFSTNLVYEAPLFKESLESDTYAMGKGSTVSKVIQGAFNPKLITGMAGVANIGTDINWCGHPFAQANWYAFGRLAWNPDLSSGDIASDWLKMTFSNNPGFISPMKAMMLQSRETAVNYMTPLGLHHIMGVNTHYGPGPWVDNAGRADWNAVYYHKADSAGIGFNRSSTGSNAVAQYQPQVRDLFENLATCPDEYLLWFHHVGWDYKMRSGATLWDEMVHRYYLGADAVKQMELSWGKMAGYVDEERFGSVKQLLAIQYDEATTWRNSCVLYFQTFSKRPIPAQYPKPDKPLSFYRDRKFLLAPGIGGNQ</sequence>
<keyword evidence="3 8" id="KW-0378">Hydrolase</keyword>
<dbReference type="InterPro" id="IPR011099">
    <property type="entry name" value="Glyco_hydro_67_C"/>
</dbReference>
<dbReference type="FunFam" id="3.20.20.80:FF:000096">
    <property type="entry name" value="Xylan alpha-1,2-glucuronidase"/>
    <property type="match status" value="1"/>
</dbReference>
<dbReference type="Pfam" id="PF03648">
    <property type="entry name" value="Glyco_hydro_67N"/>
    <property type="match status" value="1"/>
</dbReference>
<dbReference type="PIRSF" id="PIRSF029900">
    <property type="entry name" value="Alpha-glucuronds"/>
    <property type="match status" value="1"/>
</dbReference>
<comment type="catalytic activity">
    <reaction evidence="7 10">
        <text>Hydrolysis of (1-&gt;2)-alpha-D-(4-O-methyl)glucuronosyl links in the main chain of hardwood xylans.</text>
        <dbReference type="EC" id="3.2.1.131"/>
    </reaction>
</comment>
<dbReference type="Proteomes" id="UP000297540">
    <property type="component" value="Unassembled WGS sequence"/>
</dbReference>
<evidence type="ECO:0000256" key="6">
    <source>
        <dbReference type="ARBA" id="ARBA00023326"/>
    </source>
</evidence>
<dbReference type="InterPro" id="IPR037054">
    <property type="entry name" value="A-glucoronidase_C_sf"/>
</dbReference>
<dbReference type="SUPFAM" id="SSF51445">
    <property type="entry name" value="(Trans)glycosidases"/>
    <property type="match status" value="1"/>
</dbReference>
<dbReference type="PANTHER" id="PTHR39207:SF1">
    <property type="entry name" value="ALPHA-GLUCURONIDASE A"/>
    <property type="match status" value="1"/>
</dbReference>
<dbReference type="EC" id="3.2.1.131" evidence="10"/>
<feature type="chain" id="PRO_5021235995" description="Xylan alpha-1,2-glucuronidase" evidence="11">
    <location>
        <begin position="26"/>
        <end position="725"/>
    </location>
</feature>
<dbReference type="Gene3D" id="3.20.20.80">
    <property type="entry name" value="Glycosidases"/>
    <property type="match status" value="1"/>
</dbReference>
<evidence type="ECO:0000256" key="9">
    <source>
        <dbReference type="PIRSR" id="PIRSR029900-1"/>
    </source>
</evidence>
<name>A0A4Y8SF96_9SPHI</name>
<feature type="active site" description="Proton donor" evidence="9">
    <location>
        <position position="312"/>
    </location>
</feature>
<evidence type="ECO:0000256" key="5">
    <source>
        <dbReference type="ARBA" id="ARBA00023295"/>
    </source>
</evidence>
<keyword evidence="2 8" id="KW-0858">Xylan degradation</keyword>
<dbReference type="InterPro" id="IPR029018">
    <property type="entry name" value="Hex-like_dom2"/>
</dbReference>
<dbReference type="OrthoDB" id="339499at2"/>
<comment type="caution">
    <text evidence="15">The sequence shown here is derived from an EMBL/GenBank/DDBJ whole genome shotgun (WGS) entry which is preliminary data.</text>
</comment>
<dbReference type="GO" id="GO:0005576">
    <property type="term" value="C:extracellular region"/>
    <property type="evidence" value="ECO:0007669"/>
    <property type="project" value="InterPro"/>
</dbReference>
<feature type="domain" description="Glycosyl hydrolase family 67 C-terminal" evidence="13">
    <location>
        <begin position="475"/>
        <end position="699"/>
    </location>
</feature>
<evidence type="ECO:0000256" key="4">
    <source>
        <dbReference type="ARBA" id="ARBA00023277"/>
    </source>
</evidence>
<dbReference type="GO" id="GO:0046559">
    <property type="term" value="F:alpha-glucuronidase activity"/>
    <property type="evidence" value="ECO:0007669"/>
    <property type="project" value="InterPro"/>
</dbReference>
<proteinExistence type="inferred from homology"/>
<organism evidence="15 16">
    <name type="scientific">Mucilaginibacter psychrotolerans</name>
    <dbReference type="NCBI Taxonomy" id="1524096"/>
    <lineage>
        <taxon>Bacteria</taxon>
        <taxon>Pseudomonadati</taxon>
        <taxon>Bacteroidota</taxon>
        <taxon>Sphingobacteriia</taxon>
        <taxon>Sphingobacteriales</taxon>
        <taxon>Sphingobacteriaceae</taxon>
        <taxon>Mucilaginibacter</taxon>
    </lineage>
</organism>
<evidence type="ECO:0000256" key="8">
    <source>
        <dbReference type="PIRNR" id="PIRNR029900"/>
    </source>
</evidence>
<dbReference type="GO" id="GO:0033939">
    <property type="term" value="F:xylan alpha-1,2-glucuronosidase activity"/>
    <property type="evidence" value="ECO:0007669"/>
    <property type="project" value="UniProtKB-EC"/>
</dbReference>
<reference evidence="15 16" key="1">
    <citation type="journal article" date="2017" name="Int. J. Syst. Evol. Microbiol.">
        <title>Mucilaginibacterpsychrotolerans sp. nov., isolated from peatlands.</title>
        <authorList>
            <person name="Deng Y."/>
            <person name="Shen L."/>
            <person name="Xu B."/>
            <person name="Liu Y."/>
            <person name="Gu Z."/>
            <person name="Liu H."/>
            <person name="Zhou Y."/>
        </authorList>
    </citation>
    <scope>NUCLEOTIDE SEQUENCE [LARGE SCALE GENOMIC DNA]</scope>
    <source>
        <strain evidence="15 16">NH7-4</strain>
    </source>
</reference>
<evidence type="ECO:0000259" key="12">
    <source>
        <dbReference type="Pfam" id="PF03648"/>
    </source>
</evidence>
<evidence type="ECO:0000313" key="15">
    <source>
        <dbReference type="EMBL" id="TFF37578.1"/>
    </source>
</evidence>
<accession>A0A4Y8SF96</accession>
<dbReference type="Pfam" id="PF07477">
    <property type="entry name" value="Glyco_hydro_67C"/>
    <property type="match status" value="1"/>
</dbReference>
<evidence type="ECO:0000259" key="14">
    <source>
        <dbReference type="Pfam" id="PF07488"/>
    </source>
</evidence>
<evidence type="ECO:0000256" key="7">
    <source>
        <dbReference type="ARBA" id="ARBA00052795"/>
    </source>
</evidence>
<dbReference type="Gene3D" id="3.90.1330.10">
    <property type="entry name" value="Alpha-glucuronidase, C-terminal domain"/>
    <property type="match status" value="1"/>
</dbReference>
<comment type="similarity">
    <text evidence="1 8 10">Belongs to the glycosyl hydrolase 67 family.</text>
</comment>
<feature type="domain" description="Glycosyl hydrolase family 67 catalytic" evidence="14">
    <location>
        <begin position="155"/>
        <end position="474"/>
    </location>
</feature>
<dbReference type="GO" id="GO:2000886">
    <property type="term" value="P:glucuronoxylan catabolic process"/>
    <property type="evidence" value="ECO:0007669"/>
    <property type="project" value="UniProtKB-ARBA"/>
</dbReference>
<keyword evidence="6 10" id="KW-0624">Polysaccharide degradation</keyword>
<feature type="signal peptide" evidence="11">
    <location>
        <begin position="1"/>
        <end position="25"/>
    </location>
</feature>
<dbReference type="AlphaFoldDB" id="A0A4Y8SF96"/>
<dbReference type="Pfam" id="PF07488">
    <property type="entry name" value="Glyco_hydro_67M"/>
    <property type="match status" value="1"/>
</dbReference>
<keyword evidence="16" id="KW-1185">Reference proteome</keyword>
<evidence type="ECO:0000313" key="16">
    <source>
        <dbReference type="Proteomes" id="UP000297540"/>
    </source>
</evidence>
<dbReference type="InterPro" id="IPR011395">
    <property type="entry name" value="Glyco_hydro_67_aGlcAse"/>
</dbReference>
<evidence type="ECO:0000256" key="10">
    <source>
        <dbReference type="RuleBase" id="RU361198"/>
    </source>
</evidence>
<evidence type="ECO:0000256" key="11">
    <source>
        <dbReference type="SAM" id="SignalP"/>
    </source>
</evidence>
<gene>
    <name evidence="15" type="ORF">E2R66_12040</name>
</gene>
<comment type="subunit">
    <text evidence="10">Homodimer.</text>
</comment>
<keyword evidence="4 10" id="KW-0119">Carbohydrate metabolism</keyword>
<keyword evidence="5 8" id="KW-0326">Glycosidase</keyword>
<feature type="domain" description="Alpha glucuronidase N-terminal" evidence="12">
    <location>
        <begin position="31"/>
        <end position="150"/>
    </location>
</feature>
<dbReference type="Gene3D" id="3.30.379.10">
    <property type="entry name" value="Chitobiase/beta-hexosaminidase domain 2-like"/>
    <property type="match status" value="1"/>
</dbReference>
<evidence type="ECO:0000256" key="1">
    <source>
        <dbReference type="ARBA" id="ARBA00008833"/>
    </source>
</evidence>